<gene>
    <name evidence="6" type="ORF">AUJ35_01410</name>
</gene>
<keyword evidence="4 5" id="KW-0472">Membrane</keyword>
<sequence length="174" mass="19648">MVPIIDVIIILFLAGFVFYGLFFGLIKMVGYLAGLIIGAWVASHFYLIFYEWFKWLFFGHENVGKVISFILVLTIVSRLVGMGFYLIEKIFNVLAIIPFLKGINKITGAVFGFIEGTFTFGLIIYVASRYTFIDTFLGQQLSVSKISPLLMKLVNILTPLFPEALKVLKSIIQI</sequence>
<dbReference type="Pfam" id="PF02674">
    <property type="entry name" value="Colicin_V"/>
    <property type="match status" value="1"/>
</dbReference>
<dbReference type="InterPro" id="IPR003825">
    <property type="entry name" value="Colicin-V_CvpA"/>
</dbReference>
<name>A0A1J4TAL1_9BACT</name>
<dbReference type="PANTHER" id="PTHR37306:SF1">
    <property type="entry name" value="COLICIN V PRODUCTION PROTEIN"/>
    <property type="match status" value="1"/>
</dbReference>
<feature type="transmembrane region" description="Helical" evidence="5">
    <location>
        <begin position="106"/>
        <end position="127"/>
    </location>
</feature>
<dbReference type="EMBL" id="MNUV01000024">
    <property type="protein sequence ID" value="OIO07853.1"/>
    <property type="molecule type" value="Genomic_DNA"/>
</dbReference>
<feature type="transmembrane region" description="Helical" evidence="5">
    <location>
        <begin position="65"/>
        <end position="86"/>
    </location>
</feature>
<proteinExistence type="predicted"/>
<evidence type="ECO:0000256" key="1">
    <source>
        <dbReference type="ARBA" id="ARBA00004141"/>
    </source>
</evidence>
<feature type="transmembrane region" description="Helical" evidence="5">
    <location>
        <begin position="7"/>
        <end position="26"/>
    </location>
</feature>
<feature type="transmembrane region" description="Helical" evidence="5">
    <location>
        <begin position="32"/>
        <end position="53"/>
    </location>
</feature>
<accession>A0A1J4TAL1</accession>
<dbReference type="GO" id="GO:0016020">
    <property type="term" value="C:membrane"/>
    <property type="evidence" value="ECO:0007669"/>
    <property type="project" value="UniProtKB-SubCell"/>
</dbReference>
<reference evidence="6 7" key="1">
    <citation type="journal article" date="2016" name="Environ. Microbiol.">
        <title>Genomic resolution of a cold subsurface aquifer community provides metabolic insights for novel microbes adapted to high CO concentrations.</title>
        <authorList>
            <person name="Probst A.J."/>
            <person name="Castelle C.J."/>
            <person name="Singh A."/>
            <person name="Brown C.T."/>
            <person name="Anantharaman K."/>
            <person name="Sharon I."/>
            <person name="Hug L.A."/>
            <person name="Burstein D."/>
            <person name="Emerson J.B."/>
            <person name="Thomas B.C."/>
            <person name="Banfield J.F."/>
        </authorList>
    </citation>
    <scope>NUCLEOTIDE SEQUENCE [LARGE SCALE GENOMIC DNA]</scope>
    <source>
        <strain evidence="6">CG1_02_41_21</strain>
    </source>
</reference>
<dbReference type="PANTHER" id="PTHR37306">
    <property type="entry name" value="COLICIN V PRODUCTION PROTEIN"/>
    <property type="match status" value="1"/>
</dbReference>
<evidence type="ECO:0000256" key="2">
    <source>
        <dbReference type="ARBA" id="ARBA00022692"/>
    </source>
</evidence>
<evidence type="ECO:0000256" key="4">
    <source>
        <dbReference type="ARBA" id="ARBA00023136"/>
    </source>
</evidence>
<evidence type="ECO:0008006" key="8">
    <source>
        <dbReference type="Google" id="ProtNLM"/>
    </source>
</evidence>
<organism evidence="6 7">
    <name type="scientific">Candidatus Falkowbacteria bacterium CG1_02_41_21</name>
    <dbReference type="NCBI Taxonomy" id="1805147"/>
    <lineage>
        <taxon>Bacteria</taxon>
        <taxon>Candidatus Falkowiibacteriota</taxon>
    </lineage>
</organism>
<evidence type="ECO:0000256" key="5">
    <source>
        <dbReference type="SAM" id="Phobius"/>
    </source>
</evidence>
<dbReference type="Proteomes" id="UP000182860">
    <property type="component" value="Unassembled WGS sequence"/>
</dbReference>
<evidence type="ECO:0000313" key="7">
    <source>
        <dbReference type="Proteomes" id="UP000182860"/>
    </source>
</evidence>
<comment type="caution">
    <text evidence="6">The sequence shown here is derived from an EMBL/GenBank/DDBJ whole genome shotgun (WGS) entry which is preliminary data.</text>
</comment>
<keyword evidence="2 5" id="KW-0812">Transmembrane</keyword>
<dbReference type="AlphaFoldDB" id="A0A1J4TAL1"/>
<evidence type="ECO:0000313" key="6">
    <source>
        <dbReference type="EMBL" id="OIO07853.1"/>
    </source>
</evidence>
<dbReference type="GO" id="GO:0009403">
    <property type="term" value="P:toxin biosynthetic process"/>
    <property type="evidence" value="ECO:0007669"/>
    <property type="project" value="InterPro"/>
</dbReference>
<protein>
    <recommendedName>
        <fullName evidence="8">Colicin V production protein</fullName>
    </recommendedName>
</protein>
<evidence type="ECO:0000256" key="3">
    <source>
        <dbReference type="ARBA" id="ARBA00022989"/>
    </source>
</evidence>
<keyword evidence="3 5" id="KW-1133">Transmembrane helix</keyword>
<comment type="subcellular location">
    <subcellularLocation>
        <location evidence="1">Membrane</location>
        <topology evidence="1">Multi-pass membrane protein</topology>
    </subcellularLocation>
</comment>